<organism evidence="3 4">
    <name type="scientific">Nakamurella flavida</name>
    <dbReference type="NCBI Taxonomy" id="363630"/>
    <lineage>
        <taxon>Bacteria</taxon>
        <taxon>Bacillati</taxon>
        <taxon>Actinomycetota</taxon>
        <taxon>Actinomycetes</taxon>
        <taxon>Nakamurellales</taxon>
        <taxon>Nakamurellaceae</taxon>
        <taxon>Nakamurella</taxon>
    </lineage>
</organism>
<feature type="compositionally biased region" description="Low complexity" evidence="1">
    <location>
        <begin position="219"/>
        <end position="232"/>
    </location>
</feature>
<evidence type="ECO:0000313" key="3">
    <source>
        <dbReference type="EMBL" id="MBM9477709.1"/>
    </source>
</evidence>
<evidence type="ECO:0000313" key="4">
    <source>
        <dbReference type="Proteomes" id="UP000663801"/>
    </source>
</evidence>
<feature type="compositionally biased region" description="Basic and acidic residues" evidence="1">
    <location>
        <begin position="209"/>
        <end position="218"/>
    </location>
</feature>
<proteinExistence type="predicted"/>
<feature type="compositionally biased region" description="Low complexity" evidence="1">
    <location>
        <begin position="557"/>
        <end position="567"/>
    </location>
</feature>
<feature type="region of interest" description="Disordered" evidence="1">
    <location>
        <begin position="488"/>
        <end position="520"/>
    </location>
</feature>
<feature type="region of interest" description="Disordered" evidence="1">
    <location>
        <begin position="409"/>
        <end position="430"/>
    </location>
</feature>
<sequence length="580" mass="60603">MAGFVPEAAQSMAAGEVAAILRISPVTAGVRVRDAIRMCTDLPATLRSLSEGTIDRGKARVIADFTSPLPAHLTAGVEERVLPIARTESTAATRKAVGTAVIAVDPRGATERHEQARRERELVVLPGREGMSTVRAYLAADGAVGIFQLADLLATHTGGFSDDDRPIGARRADALADLADQILTHGQIDLADYLTSDEDAGVDVREKTVVESDVDDSRAASVSPPSIAVSTPAPTPAPAATPRGPAAVVSVCEPAPAAAVSEAATVSASASAPATADSDPAPSVSGPAPALAVSRAAARPTRRLSRQGRRPHLQVTLGLQTLAGLDDLPAHLAGHGAVTAGMARSIAASASTITALLAEPVTGAVISAGSHQYRPRQDLRDQVSALADSCRFPSCRQPVWRCDIDHRDRFDRRNPRSGGPTTTGNTDPLCRRHHLFKHHADWSLRRNPPTASDPAGLGVSWTSPTGHSYLDPPRQVAVPVGWASQHADACAGVSGPDGDSDSHRDSPDPADPADAADAADVADAADLELVERQEDRISRMLRKHLRSVPRRRVEVAGSDGHPGSGDHSPTRTPDDDPPPF</sequence>
<dbReference type="InterPro" id="IPR003870">
    <property type="entry name" value="DUF222"/>
</dbReference>
<feature type="compositionally biased region" description="Basic residues" evidence="1">
    <location>
        <begin position="300"/>
        <end position="312"/>
    </location>
</feature>
<protein>
    <submittedName>
        <fullName evidence="3">DUF222 domain-containing protein</fullName>
    </submittedName>
</protein>
<dbReference type="EMBL" id="JAERWL010000012">
    <property type="protein sequence ID" value="MBM9477709.1"/>
    <property type="molecule type" value="Genomic_DNA"/>
</dbReference>
<evidence type="ECO:0000256" key="1">
    <source>
        <dbReference type="SAM" id="MobiDB-lite"/>
    </source>
</evidence>
<dbReference type="AlphaFoldDB" id="A0A938YQS8"/>
<feature type="region of interest" description="Disordered" evidence="1">
    <location>
        <begin position="271"/>
        <end position="312"/>
    </location>
</feature>
<feature type="domain" description="DUF222" evidence="2">
    <location>
        <begin position="13"/>
        <end position="194"/>
    </location>
</feature>
<dbReference type="Proteomes" id="UP000663801">
    <property type="component" value="Unassembled WGS sequence"/>
</dbReference>
<comment type="caution">
    <text evidence="3">The sequence shown here is derived from an EMBL/GenBank/DDBJ whole genome shotgun (WGS) entry which is preliminary data.</text>
</comment>
<dbReference type="RefSeq" id="WP_205257826.1">
    <property type="nucleotide sequence ID" value="NZ_JAERWL010000012.1"/>
</dbReference>
<name>A0A938YQS8_9ACTN</name>
<feature type="region of interest" description="Disordered" evidence="1">
    <location>
        <begin position="209"/>
        <end position="244"/>
    </location>
</feature>
<keyword evidence="4" id="KW-1185">Reference proteome</keyword>
<dbReference type="Pfam" id="PF02720">
    <property type="entry name" value="DUF222"/>
    <property type="match status" value="1"/>
</dbReference>
<gene>
    <name evidence="3" type="ORF">JL107_14755</name>
</gene>
<feature type="compositionally biased region" description="Basic residues" evidence="1">
    <location>
        <begin position="541"/>
        <end position="550"/>
    </location>
</feature>
<reference evidence="3" key="1">
    <citation type="submission" date="2021-01" db="EMBL/GenBank/DDBJ databases">
        <title>KCTC 19127 draft genome.</title>
        <authorList>
            <person name="An D."/>
        </authorList>
    </citation>
    <scope>NUCLEOTIDE SEQUENCE</scope>
    <source>
        <strain evidence="3">KCTC 19127</strain>
    </source>
</reference>
<dbReference type="CDD" id="cd00085">
    <property type="entry name" value="HNHc"/>
    <property type="match status" value="1"/>
</dbReference>
<dbReference type="InterPro" id="IPR003615">
    <property type="entry name" value="HNH_nuc"/>
</dbReference>
<evidence type="ECO:0000259" key="2">
    <source>
        <dbReference type="Pfam" id="PF02720"/>
    </source>
</evidence>
<feature type="compositionally biased region" description="Low complexity" evidence="1">
    <location>
        <begin position="271"/>
        <end position="299"/>
    </location>
</feature>
<accession>A0A938YQS8</accession>
<feature type="region of interest" description="Disordered" evidence="1">
    <location>
        <begin position="541"/>
        <end position="580"/>
    </location>
</feature>